<feature type="domain" description="Mycothiol-dependent maleylpyruvate isomerase metal-binding" evidence="1">
    <location>
        <begin position="8"/>
        <end position="98"/>
    </location>
</feature>
<dbReference type="InterPro" id="IPR024344">
    <property type="entry name" value="MDMPI_metal-binding"/>
</dbReference>
<dbReference type="Gene3D" id="1.20.120.450">
    <property type="entry name" value="dinb family like domain"/>
    <property type="match status" value="1"/>
</dbReference>
<organism evidence="2 3">
    <name type="scientific">Rhodococcus opacus</name>
    <name type="common">Nocardia opaca</name>
    <dbReference type="NCBI Taxonomy" id="37919"/>
    <lineage>
        <taxon>Bacteria</taxon>
        <taxon>Bacillati</taxon>
        <taxon>Actinomycetota</taxon>
        <taxon>Actinomycetes</taxon>
        <taxon>Mycobacteriales</taxon>
        <taxon>Nocardiaceae</taxon>
        <taxon>Rhodococcus</taxon>
    </lineage>
</organism>
<evidence type="ECO:0000313" key="2">
    <source>
        <dbReference type="EMBL" id="ANS27638.1"/>
    </source>
</evidence>
<dbReference type="NCBIfam" id="TIGR03083">
    <property type="entry name" value="maleylpyruvate isomerase family mycothiol-dependent enzyme"/>
    <property type="match status" value="1"/>
</dbReference>
<dbReference type="SUPFAM" id="SSF109854">
    <property type="entry name" value="DinB/YfiT-like putative metalloenzymes"/>
    <property type="match status" value="1"/>
</dbReference>
<evidence type="ECO:0000313" key="3">
    <source>
        <dbReference type="Proteomes" id="UP000186108"/>
    </source>
</evidence>
<accession>A0A1B1K512</accession>
<dbReference type="Pfam" id="PF11716">
    <property type="entry name" value="MDMPI_N"/>
    <property type="match status" value="1"/>
</dbReference>
<evidence type="ECO:0000259" key="1">
    <source>
        <dbReference type="Pfam" id="PF11716"/>
    </source>
</evidence>
<dbReference type="PATRIC" id="fig|37919.13.peg.3017"/>
<dbReference type="Proteomes" id="UP000186108">
    <property type="component" value="Chromosome"/>
</dbReference>
<dbReference type="AlphaFoldDB" id="A0A1B1K512"/>
<dbReference type="EMBL" id="CP009111">
    <property type="protein sequence ID" value="ANS27638.1"/>
    <property type="molecule type" value="Genomic_DNA"/>
</dbReference>
<gene>
    <name evidence="2" type="ORF">R1CP_14670</name>
</gene>
<protein>
    <recommendedName>
        <fullName evidence="1">Mycothiol-dependent maleylpyruvate isomerase metal-binding domain-containing protein</fullName>
    </recommendedName>
</protein>
<proteinExistence type="predicted"/>
<reference evidence="2 3" key="1">
    <citation type="submission" date="2014-07" db="EMBL/GenBank/DDBJ databases">
        <authorList>
            <person name="Zhang J.E."/>
            <person name="Yang H."/>
            <person name="Guo J."/>
            <person name="Deng Z."/>
            <person name="Luo H."/>
            <person name="Luo M."/>
            <person name="Zhao B."/>
        </authorList>
    </citation>
    <scope>NUCLEOTIDE SEQUENCE [LARGE SCALE GENOMIC DNA]</scope>
    <source>
        <strain evidence="2 3">1CP</strain>
    </source>
</reference>
<dbReference type="GO" id="GO:0046872">
    <property type="term" value="F:metal ion binding"/>
    <property type="evidence" value="ECO:0007669"/>
    <property type="project" value="InterPro"/>
</dbReference>
<name>A0A1B1K512_RHOOP</name>
<sequence length="230" mass="25200">MGDVWSMVHAERAALIDDLGSLDAARWDEPSLCGEWTVHDVVAHLVDTARTTRLGFMLGLARARFDFDRQNARGVERERGASPQETLERLRRVASRTSTPPAPLDSRLVEEIVHGEDIRRPLGLTRSYPAEAVDRSLRLQTRTPASFGGAKELVSRVRLTAADAGVSIGDGPEVSGTALSLLLAVSGRRVALDDLHGPGVEVLAAALCRSAVRRPDDGFPERRRRVLFHR</sequence>
<dbReference type="InterPro" id="IPR034660">
    <property type="entry name" value="DinB/YfiT-like"/>
</dbReference>
<dbReference type="InterPro" id="IPR017517">
    <property type="entry name" value="Maleyloyr_isom"/>
</dbReference>